<evidence type="ECO:0000256" key="3">
    <source>
        <dbReference type="ARBA" id="ARBA00022723"/>
    </source>
</evidence>
<reference evidence="6 7" key="1">
    <citation type="journal article" date="2016" name="Nat. Commun.">
        <title>Thousands of microbial genomes shed light on interconnected biogeochemical processes in an aquifer system.</title>
        <authorList>
            <person name="Anantharaman K."/>
            <person name="Brown C.T."/>
            <person name="Hug L.A."/>
            <person name="Sharon I."/>
            <person name="Castelle C.J."/>
            <person name="Probst A.J."/>
            <person name="Thomas B.C."/>
            <person name="Singh A."/>
            <person name="Wilkins M.J."/>
            <person name="Karaoz U."/>
            <person name="Brodie E.L."/>
            <person name="Williams K.H."/>
            <person name="Hubbard S.S."/>
            <person name="Banfield J.F."/>
        </authorList>
    </citation>
    <scope>NUCLEOTIDE SEQUENCE [LARGE SCALE GENOMIC DNA]</scope>
</reference>
<evidence type="ECO:0000256" key="1">
    <source>
        <dbReference type="ARBA" id="ARBA00001946"/>
    </source>
</evidence>
<dbReference type="NCBIfam" id="TIGR01509">
    <property type="entry name" value="HAD-SF-IA-v3"/>
    <property type="match status" value="1"/>
</dbReference>
<dbReference type="InterPro" id="IPR036412">
    <property type="entry name" value="HAD-like_sf"/>
</dbReference>
<keyword evidence="4" id="KW-0460">Magnesium</keyword>
<dbReference type="Gene3D" id="3.40.50.1000">
    <property type="entry name" value="HAD superfamily/HAD-like"/>
    <property type="match status" value="1"/>
</dbReference>
<evidence type="ECO:0008006" key="8">
    <source>
        <dbReference type="Google" id="ProtNLM"/>
    </source>
</evidence>
<keyword evidence="5" id="KW-0119">Carbohydrate metabolism</keyword>
<dbReference type="InterPro" id="IPR051600">
    <property type="entry name" value="Beta-PGM-like"/>
</dbReference>
<dbReference type="Proteomes" id="UP000176406">
    <property type="component" value="Unassembled WGS sequence"/>
</dbReference>
<dbReference type="PANTHER" id="PTHR46193">
    <property type="entry name" value="6-PHOSPHOGLUCONATE PHOSPHATASE"/>
    <property type="match status" value="1"/>
</dbReference>
<dbReference type="Pfam" id="PF00702">
    <property type="entry name" value="Hydrolase"/>
    <property type="match status" value="1"/>
</dbReference>
<dbReference type="PRINTS" id="PR00413">
    <property type="entry name" value="HADHALOGNASE"/>
</dbReference>
<name>A0A1G2ECW6_9BACT</name>
<dbReference type="AlphaFoldDB" id="A0A1G2ECW6"/>
<evidence type="ECO:0000256" key="4">
    <source>
        <dbReference type="ARBA" id="ARBA00022842"/>
    </source>
</evidence>
<dbReference type="InterPro" id="IPR023214">
    <property type="entry name" value="HAD_sf"/>
</dbReference>
<dbReference type="SFLD" id="SFLDS00003">
    <property type="entry name" value="Haloacid_Dehalogenase"/>
    <property type="match status" value="1"/>
</dbReference>
<dbReference type="InterPro" id="IPR006439">
    <property type="entry name" value="HAD-SF_hydro_IA"/>
</dbReference>
<accession>A0A1G2ECW6</accession>
<evidence type="ECO:0000256" key="5">
    <source>
        <dbReference type="ARBA" id="ARBA00023277"/>
    </source>
</evidence>
<evidence type="ECO:0000313" key="6">
    <source>
        <dbReference type="EMBL" id="OGZ23724.1"/>
    </source>
</evidence>
<comment type="similarity">
    <text evidence="2">Belongs to the HAD-like hydrolase superfamily. CbbY/CbbZ/Gph/YieH family.</text>
</comment>
<dbReference type="Gene3D" id="1.10.150.240">
    <property type="entry name" value="Putative phosphatase, domain 2"/>
    <property type="match status" value="1"/>
</dbReference>
<gene>
    <name evidence="6" type="ORF">A3A08_02560</name>
</gene>
<dbReference type="GO" id="GO:0003824">
    <property type="term" value="F:catalytic activity"/>
    <property type="evidence" value="ECO:0007669"/>
    <property type="project" value="UniProtKB-ARBA"/>
</dbReference>
<dbReference type="InterPro" id="IPR023198">
    <property type="entry name" value="PGP-like_dom2"/>
</dbReference>
<organism evidence="6 7">
    <name type="scientific">Candidatus Nealsonbacteria bacterium RIFCSPLOWO2_01_FULL_41_9</name>
    <dbReference type="NCBI Taxonomy" id="1801671"/>
    <lineage>
        <taxon>Bacteria</taxon>
        <taxon>Candidatus Nealsoniibacteriota</taxon>
    </lineage>
</organism>
<dbReference type="GO" id="GO:0046872">
    <property type="term" value="F:metal ion binding"/>
    <property type="evidence" value="ECO:0007669"/>
    <property type="project" value="UniProtKB-KW"/>
</dbReference>
<dbReference type="PANTHER" id="PTHR46193:SF18">
    <property type="entry name" value="HEXITOL PHOSPHATASE B"/>
    <property type="match status" value="1"/>
</dbReference>
<keyword evidence="3" id="KW-0479">Metal-binding</keyword>
<evidence type="ECO:0000256" key="2">
    <source>
        <dbReference type="ARBA" id="ARBA00006171"/>
    </source>
</evidence>
<dbReference type="SUPFAM" id="SSF56784">
    <property type="entry name" value="HAD-like"/>
    <property type="match status" value="1"/>
</dbReference>
<sequence>MIKGITFDLEGTVVDVEMVHFEAYTMACNDVRLGLDIGFFLQEIRQFAGIGDQRIAHYLSKAKNGLDENVLLERKRLHYNELLEKVEVAPRPGFLEALAKIKEMGFRAAIGSLTYVTQAKVLLERSGLDKIFQRELIVLREDVKDPKPAPDVYLETAKRLGINPAEQLVFEDSPTGLMAAKSAGSPAIAMPVFNTSLIMNGLVEAGAVRIFSDWREMNVEAVIQNLNQGG</sequence>
<dbReference type="EMBL" id="MHMG01000009">
    <property type="protein sequence ID" value="OGZ23724.1"/>
    <property type="molecule type" value="Genomic_DNA"/>
</dbReference>
<protein>
    <recommendedName>
        <fullName evidence="8">HAD family hydrolase</fullName>
    </recommendedName>
</protein>
<evidence type="ECO:0000313" key="7">
    <source>
        <dbReference type="Proteomes" id="UP000176406"/>
    </source>
</evidence>
<comment type="cofactor">
    <cofactor evidence="1">
        <name>Mg(2+)</name>
        <dbReference type="ChEBI" id="CHEBI:18420"/>
    </cofactor>
</comment>
<comment type="caution">
    <text evidence="6">The sequence shown here is derived from an EMBL/GenBank/DDBJ whole genome shotgun (WGS) entry which is preliminary data.</text>
</comment>
<dbReference type="SFLD" id="SFLDG01129">
    <property type="entry name" value="C1.5:_HAD__Beta-PGM__Phosphata"/>
    <property type="match status" value="1"/>
</dbReference>
<proteinExistence type="inferred from homology"/>